<dbReference type="STRING" id="1334022.SAMN04487907_101659"/>
<organism evidence="3 4">
    <name type="scientific">Zunongwangia mangrovi</name>
    <dbReference type="NCBI Taxonomy" id="1334022"/>
    <lineage>
        <taxon>Bacteria</taxon>
        <taxon>Pseudomonadati</taxon>
        <taxon>Bacteroidota</taxon>
        <taxon>Flavobacteriia</taxon>
        <taxon>Flavobacteriales</taxon>
        <taxon>Flavobacteriaceae</taxon>
        <taxon>Zunongwangia</taxon>
    </lineage>
</organism>
<sequence length="336" mass="37389">MSDIKLGILDQSVVRTDSSAISAVQETIETAILAENLGYHRFWISEHHNSTFIAGSTPEVLMARLGAETSQIRLGSGGIMLPNHSAFKVAENFRMLEALYPGRIDLGIGRAPGGDGISASLLNPSNTFQEEDYIKQLQHLDHFFKDNAQVNASPIYAIPQVKTIPQQWILSSSGGSAKIAANLGLNLAVAKFINGSVSPNVVESYQKHFTPTEDRPEPKALISSFVMCGETEDEANQMRKYIDYILLQFDKGNYQNLPAFEDIRNHRFTSFEKQRLHYNAGRIISGTPDRVKEKIVNLAKDFDVDEVIISTMSFNKELRLRSFELVAEAFSMNSLS</sequence>
<reference evidence="4" key="1">
    <citation type="submission" date="2016-10" db="EMBL/GenBank/DDBJ databases">
        <authorList>
            <person name="Varghese N."/>
            <person name="Submissions S."/>
        </authorList>
    </citation>
    <scope>NUCLEOTIDE SEQUENCE [LARGE SCALE GENOMIC DNA]</scope>
    <source>
        <strain evidence="4">DSM 24499</strain>
    </source>
</reference>
<keyword evidence="4" id="KW-1185">Reference proteome</keyword>
<proteinExistence type="predicted"/>
<dbReference type="EMBL" id="FOKV01000001">
    <property type="protein sequence ID" value="SFB79165.1"/>
    <property type="molecule type" value="Genomic_DNA"/>
</dbReference>
<dbReference type="SUPFAM" id="SSF51679">
    <property type="entry name" value="Bacterial luciferase-like"/>
    <property type="match status" value="1"/>
</dbReference>
<dbReference type="CDD" id="cd00347">
    <property type="entry name" value="Flavin_utilizing_monoxygenases"/>
    <property type="match status" value="1"/>
</dbReference>
<comment type="similarity">
    <text evidence="1">To bacterial alkanal monooxygenase alpha and beta chains.</text>
</comment>
<accession>A0A1I1DW54</accession>
<dbReference type="InterPro" id="IPR019949">
    <property type="entry name" value="CmoO-like"/>
</dbReference>
<evidence type="ECO:0000313" key="4">
    <source>
        <dbReference type="Proteomes" id="UP000199438"/>
    </source>
</evidence>
<dbReference type="InterPro" id="IPR050766">
    <property type="entry name" value="Bact_Lucif_Oxidored"/>
</dbReference>
<dbReference type="GO" id="GO:0005829">
    <property type="term" value="C:cytosol"/>
    <property type="evidence" value="ECO:0007669"/>
    <property type="project" value="TreeGrafter"/>
</dbReference>
<dbReference type="InterPro" id="IPR036661">
    <property type="entry name" value="Luciferase-like_sf"/>
</dbReference>
<dbReference type="PANTHER" id="PTHR30137:SF19">
    <property type="entry name" value="LUCIFERASE-LIKE MONOOXYGENASE"/>
    <property type="match status" value="1"/>
</dbReference>
<name>A0A1I1DW54_9FLAO</name>
<dbReference type="GO" id="GO:0016705">
    <property type="term" value="F:oxidoreductase activity, acting on paired donors, with incorporation or reduction of molecular oxygen"/>
    <property type="evidence" value="ECO:0007669"/>
    <property type="project" value="InterPro"/>
</dbReference>
<dbReference type="Proteomes" id="UP000199438">
    <property type="component" value="Unassembled WGS sequence"/>
</dbReference>
<gene>
    <name evidence="3" type="ORF">SAMN04487907_101659</name>
</gene>
<feature type="domain" description="Luciferase-like" evidence="2">
    <location>
        <begin position="5"/>
        <end position="299"/>
    </location>
</feature>
<dbReference type="PANTHER" id="PTHR30137">
    <property type="entry name" value="LUCIFERASE-LIKE MONOOXYGENASE"/>
    <property type="match status" value="1"/>
</dbReference>
<dbReference type="AlphaFoldDB" id="A0A1I1DW54"/>
<dbReference type="RefSeq" id="WP_092539943.1">
    <property type="nucleotide sequence ID" value="NZ_FOKV01000001.1"/>
</dbReference>
<evidence type="ECO:0000313" key="3">
    <source>
        <dbReference type="EMBL" id="SFB79165.1"/>
    </source>
</evidence>
<protein>
    <submittedName>
        <fullName evidence="3">Luciferase family oxidoreductase, group 1</fullName>
    </submittedName>
</protein>
<dbReference type="Pfam" id="PF00296">
    <property type="entry name" value="Bac_luciferase"/>
    <property type="match status" value="1"/>
</dbReference>
<dbReference type="NCBIfam" id="TIGR03558">
    <property type="entry name" value="oxido_grp_1"/>
    <property type="match status" value="1"/>
</dbReference>
<evidence type="ECO:0000259" key="2">
    <source>
        <dbReference type="Pfam" id="PF00296"/>
    </source>
</evidence>
<dbReference type="InterPro" id="IPR011251">
    <property type="entry name" value="Luciferase-like_dom"/>
</dbReference>
<evidence type="ECO:0000256" key="1">
    <source>
        <dbReference type="ARBA" id="ARBA00007789"/>
    </source>
</evidence>
<dbReference type="OrthoDB" id="9780518at2"/>
<dbReference type="Gene3D" id="3.20.20.30">
    <property type="entry name" value="Luciferase-like domain"/>
    <property type="match status" value="1"/>
</dbReference>